<gene>
    <name evidence="1" type="ORF">BOM_1259</name>
</gene>
<protein>
    <submittedName>
        <fullName evidence="1">Uncharacterized protein</fullName>
    </submittedName>
</protein>
<organism evidence="1">
    <name type="scientific">Borrelia miyamotoi FR64b</name>
    <dbReference type="NCBI Taxonomy" id="1292392"/>
    <lineage>
        <taxon>Bacteria</taxon>
        <taxon>Pseudomonadati</taxon>
        <taxon>Spirochaetota</taxon>
        <taxon>Spirochaetia</taxon>
        <taxon>Spirochaetales</taxon>
        <taxon>Borreliaceae</taxon>
        <taxon>Borrelia</taxon>
    </lineage>
</organism>
<sequence length="149" mass="16962">MMSFIQEFLYEFKKDLKKYLVYSKFATAQIYYKSEIYACTNLQLPAIVFASKSIGEVVLKCKGYSFALGLDFLIYTHCRNNSVLGFEIATLIVNFLVSKYYLQSFSIDDSQIVDEGSQDMTMVTIIRSSLGMRINSGDLGLAFVNKEKI</sequence>
<geneLocation type="plasmid" evidence="1">
    <name>unnamed</name>
</geneLocation>
<dbReference type="AlphaFoldDB" id="W5SFV0"/>
<name>W5SFV0_9SPIR</name>
<keyword evidence="1" id="KW-0614">Plasmid</keyword>
<dbReference type="HOGENOM" id="CLU_1764486_0_0_12"/>
<reference evidence="1" key="1">
    <citation type="submission" date="2013-02" db="EMBL/GenBank/DDBJ databases">
        <title>Comparative genomics of Borrelia species.</title>
        <authorList>
            <person name="Schwan T.G."/>
            <person name="Raffel S.J."/>
            <person name="Porcella S.F."/>
        </authorList>
    </citation>
    <scope>NUCLEOTIDE SEQUENCE</scope>
    <source>
        <strain evidence="1">FR64b</strain>
        <plasmid evidence="1">unnamed</plasmid>
    </source>
</reference>
<dbReference type="EMBL" id="CP004235">
    <property type="protein sequence ID" value="AHH05802.1"/>
    <property type="molecule type" value="Genomic_DNA"/>
</dbReference>
<proteinExistence type="predicted"/>
<accession>W5SFV0</accession>
<evidence type="ECO:0000313" key="1">
    <source>
        <dbReference type="EMBL" id="AHH05802.1"/>
    </source>
</evidence>